<gene>
    <name evidence="1" type="ORF">M440DRAFT_1072598</name>
</gene>
<dbReference type="AlphaFoldDB" id="A0A2T4BUV2"/>
<keyword evidence="2" id="KW-1185">Reference proteome</keyword>
<protein>
    <submittedName>
        <fullName evidence="1">Uncharacterized protein</fullName>
    </submittedName>
</protein>
<accession>A0A2T4BUV2</accession>
<name>A0A2T4BUV2_TRILO</name>
<sequence>MASLSSSLSCILTTLHLHVPYRGLPVSACRVDCFANESRYRTDRLRKAGAFILILLCANVAAHSSSTRYHTICPLIPLNKQ</sequence>
<proteinExistence type="predicted"/>
<reference evidence="1 2" key="1">
    <citation type="submission" date="2016-07" db="EMBL/GenBank/DDBJ databases">
        <title>Multiple horizontal gene transfer events from other fungi enriched the ability of initially mycotrophic Trichoderma (Ascomycota) to feed on dead plant biomass.</title>
        <authorList>
            <consortium name="DOE Joint Genome Institute"/>
            <person name="Aerts A."/>
            <person name="Atanasova L."/>
            <person name="Chenthamara K."/>
            <person name="Zhang J."/>
            <person name="Grujic M."/>
            <person name="Henrissat B."/>
            <person name="Kuo A."/>
            <person name="Salamov A."/>
            <person name="Lipzen A."/>
            <person name="Labutti K."/>
            <person name="Barry K."/>
            <person name="Miao Y."/>
            <person name="Rahimi M.J."/>
            <person name="Shen Q."/>
            <person name="Grigoriev I.V."/>
            <person name="Kubicek C.P."/>
            <person name="Druzhinina I.S."/>
        </authorList>
    </citation>
    <scope>NUCLEOTIDE SEQUENCE [LARGE SCALE GENOMIC DNA]</scope>
    <source>
        <strain evidence="1 2">ATCC 18648</strain>
    </source>
</reference>
<organism evidence="1 2">
    <name type="scientific">Trichoderma longibrachiatum ATCC 18648</name>
    <dbReference type="NCBI Taxonomy" id="983965"/>
    <lineage>
        <taxon>Eukaryota</taxon>
        <taxon>Fungi</taxon>
        <taxon>Dikarya</taxon>
        <taxon>Ascomycota</taxon>
        <taxon>Pezizomycotina</taxon>
        <taxon>Sordariomycetes</taxon>
        <taxon>Hypocreomycetidae</taxon>
        <taxon>Hypocreales</taxon>
        <taxon>Hypocreaceae</taxon>
        <taxon>Trichoderma</taxon>
    </lineage>
</organism>
<dbReference type="EMBL" id="KZ679139">
    <property type="protein sequence ID" value="PTB73078.1"/>
    <property type="molecule type" value="Genomic_DNA"/>
</dbReference>
<evidence type="ECO:0000313" key="1">
    <source>
        <dbReference type="EMBL" id="PTB73078.1"/>
    </source>
</evidence>
<dbReference type="Proteomes" id="UP000240760">
    <property type="component" value="Unassembled WGS sequence"/>
</dbReference>
<evidence type="ECO:0000313" key="2">
    <source>
        <dbReference type="Proteomes" id="UP000240760"/>
    </source>
</evidence>